<organism evidence="4 5">
    <name type="scientific">Butyricimonas virosa</name>
    <dbReference type="NCBI Taxonomy" id="544645"/>
    <lineage>
        <taxon>Bacteria</taxon>
        <taxon>Pseudomonadati</taxon>
        <taxon>Bacteroidota</taxon>
        <taxon>Bacteroidia</taxon>
        <taxon>Bacteroidales</taxon>
        <taxon>Odoribacteraceae</taxon>
        <taxon>Butyricimonas</taxon>
    </lineage>
</organism>
<proteinExistence type="predicted"/>
<feature type="domain" description="Protein FecR C-terminal" evidence="3">
    <location>
        <begin position="311"/>
        <end position="379"/>
    </location>
</feature>
<dbReference type="Gene3D" id="2.60.120.1440">
    <property type="match status" value="1"/>
</dbReference>
<dbReference type="Pfam" id="PF16344">
    <property type="entry name" value="FecR_C"/>
    <property type="match status" value="1"/>
</dbReference>
<keyword evidence="1" id="KW-1133">Transmembrane helix</keyword>
<comment type="caution">
    <text evidence="4">The sequence shown here is derived from an EMBL/GenBank/DDBJ whole genome shotgun (WGS) entry which is preliminary data.</text>
</comment>
<gene>
    <name evidence="4" type="ORF">DWW18_13650</name>
</gene>
<reference evidence="4 5" key="1">
    <citation type="submission" date="2018-08" db="EMBL/GenBank/DDBJ databases">
        <title>A genome reference for cultivated species of the human gut microbiota.</title>
        <authorList>
            <person name="Zou Y."/>
            <person name="Xue W."/>
            <person name="Luo G."/>
        </authorList>
    </citation>
    <scope>NUCLEOTIDE SEQUENCE [LARGE SCALE GENOMIC DNA]</scope>
    <source>
        <strain evidence="4 5">AF14-49</strain>
    </source>
</reference>
<evidence type="ECO:0000313" key="5">
    <source>
        <dbReference type="Proteomes" id="UP000283589"/>
    </source>
</evidence>
<dbReference type="InterPro" id="IPR012373">
    <property type="entry name" value="Ferrdict_sens_TM"/>
</dbReference>
<dbReference type="PANTHER" id="PTHR30273">
    <property type="entry name" value="PERIPLASMIC SIGNAL SENSOR AND SIGMA FACTOR ACTIVATOR FECR-RELATED"/>
    <property type="match status" value="1"/>
</dbReference>
<feature type="domain" description="FecR protein" evidence="2">
    <location>
        <begin position="174"/>
        <end position="269"/>
    </location>
</feature>
<dbReference type="Proteomes" id="UP000283589">
    <property type="component" value="Unassembled WGS sequence"/>
</dbReference>
<name>A0A412WY27_9BACT</name>
<dbReference type="EMBL" id="QRZA01000019">
    <property type="protein sequence ID" value="RGV32629.1"/>
    <property type="molecule type" value="Genomic_DNA"/>
</dbReference>
<evidence type="ECO:0000313" key="4">
    <source>
        <dbReference type="EMBL" id="RGV32629.1"/>
    </source>
</evidence>
<dbReference type="PANTHER" id="PTHR30273:SF2">
    <property type="entry name" value="PROTEIN FECR"/>
    <property type="match status" value="1"/>
</dbReference>
<dbReference type="InterPro" id="IPR006860">
    <property type="entry name" value="FecR"/>
</dbReference>
<evidence type="ECO:0000259" key="2">
    <source>
        <dbReference type="Pfam" id="PF04773"/>
    </source>
</evidence>
<dbReference type="Pfam" id="PF04773">
    <property type="entry name" value="FecR"/>
    <property type="match status" value="1"/>
</dbReference>
<keyword evidence="1" id="KW-0472">Membrane</keyword>
<dbReference type="InterPro" id="IPR032508">
    <property type="entry name" value="FecR_C"/>
</dbReference>
<evidence type="ECO:0000259" key="3">
    <source>
        <dbReference type="Pfam" id="PF16344"/>
    </source>
</evidence>
<protein>
    <submittedName>
        <fullName evidence="4">FecR family protein</fullName>
    </submittedName>
</protein>
<dbReference type="GO" id="GO:0016989">
    <property type="term" value="F:sigma factor antagonist activity"/>
    <property type="evidence" value="ECO:0007669"/>
    <property type="project" value="TreeGrafter"/>
</dbReference>
<dbReference type="PIRSF" id="PIRSF018266">
    <property type="entry name" value="FecR"/>
    <property type="match status" value="1"/>
</dbReference>
<dbReference type="RefSeq" id="WP_118260954.1">
    <property type="nucleotide sequence ID" value="NZ_CALBWO010000046.1"/>
</dbReference>
<dbReference type="AlphaFoldDB" id="A0A412WY27"/>
<sequence length="384" mass="44542">MIQIEWDIIEKKLQGKLTLEEERLFDTWRSETSVNDDYFRKIEKFYRENGFVKEVWDEDMEVSWDRLQGRLKRDLRPKRKLGWYWAASGVVACLVLGMVWFMMMRQQMVPERDSRVIMAGSAKAILTLSSGVQVELASDTSEIDEVAAKIVNSGREVSYEIQDSGVVATPVYNKVETPKGGEYCVTLADGTKVYLGAMSSIRFPVQFDGEKRRVEVFGEAYFDVTWDPEHPFVVTVDGMEVEVLGTSFNVRSYADEQNMEVTLVLGKVKVVKEGHSCVLVPNEQAVWNKRTDELSFMPVDIEPFVAWKSGKLNIRNQRLEDILLRLCKWYDIQVFFVNEEAKDVRFYANMDRYGDLNELLKKFELTEQVRFEIEGNVVRVYSLR</sequence>
<feature type="transmembrane region" description="Helical" evidence="1">
    <location>
        <begin position="81"/>
        <end position="103"/>
    </location>
</feature>
<dbReference type="Gene3D" id="3.55.50.30">
    <property type="match status" value="1"/>
</dbReference>
<evidence type="ECO:0000256" key="1">
    <source>
        <dbReference type="SAM" id="Phobius"/>
    </source>
</evidence>
<keyword evidence="1" id="KW-0812">Transmembrane</keyword>
<accession>A0A412WY27</accession>